<keyword evidence="5" id="KW-0326">Glycosidase</keyword>
<dbReference type="Pfam" id="PF26113">
    <property type="entry name" value="GH16_XgeA"/>
    <property type="match status" value="1"/>
</dbReference>
<keyword evidence="6" id="KW-0732">Signal</keyword>
<protein>
    <recommendedName>
        <fullName evidence="3">endo-1,3(4)-beta-glucanase</fullName>
        <ecNumber evidence="3">3.2.1.6</ecNumber>
    </recommendedName>
</protein>
<evidence type="ECO:0000259" key="7">
    <source>
        <dbReference type="PROSITE" id="PS51762"/>
    </source>
</evidence>
<feature type="chain" id="PRO_5002545740" description="endo-1,3(4)-beta-glucanase" evidence="6">
    <location>
        <begin position="21"/>
        <end position="321"/>
    </location>
</feature>
<gene>
    <name evidence="8" type="ORF">EMCG_02090</name>
</gene>
<sequence length="321" mass="34510">MHISLSILICVNSFIVLSQASYTLIDDYAAGNFFQNFDFFTSDDPTHGYVNYLDQAAAESQGLVSTASNAIYMGVDSTNVASGRGRSSVRVTSNKAYDKGLILIDVEHMPGGICGTWPAFWTFGPNWPNNGEIDIIEGVHEQAGNLMAMHTRSGCSITNSGSFTGRIDTPNCDVNAPGQPANAGCSIASSDPVSYGASFNANGGGVYAMEITTSAVTIWFFPRNAIPGDIHTSTPNPGSWPTPMARFQGACDIAAHIKQQKIVFDTTFCGDWAGSVWSTSSCAARAPTCQAFVQHNPAAFKEAYWRVKYVRVFDNNAVYPE</sequence>
<evidence type="ECO:0000256" key="5">
    <source>
        <dbReference type="ARBA" id="ARBA00023295"/>
    </source>
</evidence>
<dbReference type="GO" id="GO:0009251">
    <property type="term" value="P:glucan catabolic process"/>
    <property type="evidence" value="ECO:0007669"/>
    <property type="project" value="TreeGrafter"/>
</dbReference>
<dbReference type="OrthoDB" id="192832at2759"/>
<dbReference type="SUPFAM" id="SSF49899">
    <property type="entry name" value="Concanavalin A-like lectins/glucanases"/>
    <property type="match status" value="1"/>
</dbReference>
<dbReference type="PROSITE" id="PS51762">
    <property type="entry name" value="GH16_2"/>
    <property type="match status" value="1"/>
</dbReference>
<dbReference type="InterPro" id="IPR000757">
    <property type="entry name" value="Beta-glucanase-like"/>
</dbReference>
<dbReference type="GO" id="GO:0052861">
    <property type="term" value="F:endo-1,3(4)-beta-glucanase activity"/>
    <property type="evidence" value="ECO:0007669"/>
    <property type="project" value="UniProtKB-EC"/>
</dbReference>
<dbReference type="PANTHER" id="PTHR10963:SF24">
    <property type="entry name" value="GLYCOSIDASE C21B10.07-RELATED"/>
    <property type="match status" value="1"/>
</dbReference>
<evidence type="ECO:0000256" key="3">
    <source>
        <dbReference type="ARBA" id="ARBA00012599"/>
    </source>
</evidence>
<proteinExistence type="inferred from homology"/>
<dbReference type="InterPro" id="IPR013320">
    <property type="entry name" value="ConA-like_dom_sf"/>
</dbReference>
<dbReference type="AlphaFoldDB" id="A0A0G2J1Z2"/>
<evidence type="ECO:0000256" key="6">
    <source>
        <dbReference type="SAM" id="SignalP"/>
    </source>
</evidence>
<dbReference type="VEuPathDB" id="FungiDB:EMCG_02090"/>
<dbReference type="Proteomes" id="UP000034164">
    <property type="component" value="Unassembled WGS sequence"/>
</dbReference>
<dbReference type="EMBL" id="LCZI01000940">
    <property type="protein sequence ID" value="KKZ63649.1"/>
    <property type="molecule type" value="Genomic_DNA"/>
</dbReference>
<dbReference type="FunFam" id="2.60.120.200:FF:000114">
    <property type="entry name" value="Probable endo-1,3(4)-beta-glucanase NFIA_089530"/>
    <property type="match status" value="1"/>
</dbReference>
<feature type="domain" description="GH16" evidence="7">
    <location>
        <begin position="17"/>
        <end position="281"/>
    </location>
</feature>
<dbReference type="Gene3D" id="2.60.120.200">
    <property type="match status" value="1"/>
</dbReference>
<evidence type="ECO:0000313" key="8">
    <source>
        <dbReference type="EMBL" id="KKZ63649.1"/>
    </source>
</evidence>
<keyword evidence="4" id="KW-0378">Hydrolase</keyword>
<reference evidence="9" key="1">
    <citation type="journal article" date="2015" name="PLoS Genet.">
        <title>The dynamic genome and transcriptome of the human fungal pathogen Blastomyces and close relative Emmonsia.</title>
        <authorList>
            <person name="Munoz J.F."/>
            <person name="Gauthier G.M."/>
            <person name="Desjardins C.A."/>
            <person name="Gallo J.E."/>
            <person name="Holder J."/>
            <person name="Sullivan T.D."/>
            <person name="Marty A.J."/>
            <person name="Carmen J.C."/>
            <person name="Chen Z."/>
            <person name="Ding L."/>
            <person name="Gujja S."/>
            <person name="Magrini V."/>
            <person name="Misas E."/>
            <person name="Mitreva M."/>
            <person name="Priest M."/>
            <person name="Saif S."/>
            <person name="Whiston E.A."/>
            <person name="Young S."/>
            <person name="Zeng Q."/>
            <person name="Goldman W.E."/>
            <person name="Mardis E.R."/>
            <person name="Taylor J.W."/>
            <person name="McEwen J.G."/>
            <person name="Clay O.K."/>
            <person name="Klein B.S."/>
            <person name="Cuomo C.A."/>
        </authorList>
    </citation>
    <scope>NUCLEOTIDE SEQUENCE [LARGE SCALE GENOMIC DNA]</scope>
    <source>
        <strain evidence="9">UAMH 3008</strain>
    </source>
</reference>
<dbReference type="InterPro" id="IPR050546">
    <property type="entry name" value="Glycosyl_Hydrlase_16"/>
</dbReference>
<name>A0A0G2J1Z2_9EURO</name>
<evidence type="ECO:0000256" key="2">
    <source>
        <dbReference type="ARBA" id="ARBA00006865"/>
    </source>
</evidence>
<evidence type="ECO:0000256" key="4">
    <source>
        <dbReference type="ARBA" id="ARBA00022801"/>
    </source>
</evidence>
<organism evidence="8 9">
    <name type="scientific">[Emmonsia] crescens</name>
    <dbReference type="NCBI Taxonomy" id="73230"/>
    <lineage>
        <taxon>Eukaryota</taxon>
        <taxon>Fungi</taxon>
        <taxon>Dikarya</taxon>
        <taxon>Ascomycota</taxon>
        <taxon>Pezizomycotina</taxon>
        <taxon>Eurotiomycetes</taxon>
        <taxon>Eurotiomycetidae</taxon>
        <taxon>Onygenales</taxon>
        <taxon>Ajellomycetaceae</taxon>
        <taxon>Emergomyces</taxon>
    </lineage>
</organism>
<comment type="similarity">
    <text evidence="2">Belongs to the glycosyl hydrolase 16 family.</text>
</comment>
<dbReference type="PANTHER" id="PTHR10963">
    <property type="entry name" value="GLYCOSYL HYDROLASE-RELATED"/>
    <property type="match status" value="1"/>
</dbReference>
<comment type="catalytic activity">
    <reaction evidence="1">
        <text>Endohydrolysis of (1-&gt;3)- or (1-&gt;4)-linkages in beta-D-glucans when the glucose residue whose reducing group is involved in the linkage to be hydrolyzed is itself substituted at C-3.</text>
        <dbReference type="EC" id="3.2.1.6"/>
    </reaction>
</comment>
<accession>A0A0G2J1Z2</accession>
<dbReference type="CDD" id="cd02181">
    <property type="entry name" value="GH16_fungal_Lam16A_glucanase"/>
    <property type="match status" value="1"/>
</dbReference>
<evidence type="ECO:0000256" key="1">
    <source>
        <dbReference type="ARBA" id="ARBA00000124"/>
    </source>
</evidence>
<comment type="caution">
    <text evidence="8">The sequence shown here is derived from an EMBL/GenBank/DDBJ whole genome shotgun (WGS) entry which is preliminary data.</text>
</comment>
<feature type="signal peptide" evidence="6">
    <location>
        <begin position="1"/>
        <end position="20"/>
    </location>
</feature>
<dbReference type="EC" id="3.2.1.6" evidence="3"/>
<evidence type="ECO:0000313" key="9">
    <source>
        <dbReference type="Proteomes" id="UP000034164"/>
    </source>
</evidence>